<evidence type="ECO:0000259" key="8">
    <source>
        <dbReference type="Pfam" id="PF04085"/>
    </source>
</evidence>
<name>A0A7X1E7W0_9BACT</name>
<evidence type="ECO:0000256" key="3">
    <source>
        <dbReference type="ARBA" id="ARBA00022960"/>
    </source>
</evidence>
<keyword evidence="7" id="KW-0472">Membrane</keyword>
<dbReference type="InterPro" id="IPR042177">
    <property type="entry name" value="Cell/Rod_1"/>
</dbReference>
<dbReference type="GO" id="GO:0008360">
    <property type="term" value="P:regulation of cell shape"/>
    <property type="evidence" value="ECO:0007669"/>
    <property type="project" value="UniProtKB-KW"/>
</dbReference>
<sequence length="278" mass="31119">MYKKRLIHFKPIIVLGSALFLWLLLPFVVKSFLKTSFYEFQAPVSLASSYVRDLQDFWSARTKSKNDLFEAGQSLARLNAAYQLAALENQSLEDEISRLENLLQLPSRPEYQYEVARVVERDFNAWWQRITIRKGRDYGIPVGAPVVFIGGVVGRVREVHAYTSVVDIISSNHLRLAVVIEGDNRPLSYRGGGSTSFAQPVGIAEFIPVDIQVSETENRPVLITSGMGGVYPAGLRVGEIRRLRQGAGGMFYDGEVELDKRLASITEVAVMILIPPEQ</sequence>
<keyword evidence="3 5" id="KW-0133">Cell shape</keyword>
<dbReference type="AlphaFoldDB" id="A0A7X1E7W0"/>
<dbReference type="InterPro" id="IPR007221">
    <property type="entry name" value="MreC"/>
</dbReference>
<dbReference type="Proteomes" id="UP000526501">
    <property type="component" value="Unassembled WGS sequence"/>
</dbReference>
<keyword evidence="6" id="KW-0175">Coiled coil</keyword>
<dbReference type="RefSeq" id="WP_185659542.1">
    <property type="nucleotide sequence ID" value="NZ_CAWPOO010000006.1"/>
</dbReference>
<evidence type="ECO:0000313" key="10">
    <source>
        <dbReference type="Proteomes" id="UP000526501"/>
    </source>
</evidence>
<evidence type="ECO:0000256" key="4">
    <source>
        <dbReference type="ARBA" id="ARBA00032089"/>
    </source>
</evidence>
<keyword evidence="10" id="KW-1185">Reference proteome</keyword>
<gene>
    <name evidence="9" type="ORF">H5P27_06420</name>
</gene>
<comment type="caution">
    <text evidence="9">The sequence shown here is derived from an EMBL/GenBank/DDBJ whole genome shotgun (WGS) entry which is preliminary data.</text>
</comment>
<dbReference type="EMBL" id="JACHVC010000006">
    <property type="protein sequence ID" value="MBC2605674.1"/>
    <property type="molecule type" value="Genomic_DNA"/>
</dbReference>
<keyword evidence="7" id="KW-1133">Transmembrane helix</keyword>
<evidence type="ECO:0000256" key="6">
    <source>
        <dbReference type="SAM" id="Coils"/>
    </source>
</evidence>
<dbReference type="PANTHER" id="PTHR34138:SF1">
    <property type="entry name" value="CELL SHAPE-DETERMINING PROTEIN MREC"/>
    <property type="match status" value="1"/>
</dbReference>
<dbReference type="PIRSF" id="PIRSF038471">
    <property type="entry name" value="MreC"/>
    <property type="match status" value="1"/>
</dbReference>
<dbReference type="InterPro" id="IPR055342">
    <property type="entry name" value="MreC_beta-barrel_core"/>
</dbReference>
<evidence type="ECO:0000313" key="9">
    <source>
        <dbReference type="EMBL" id="MBC2605674.1"/>
    </source>
</evidence>
<comment type="function">
    <text evidence="5">Involved in formation and maintenance of cell shape.</text>
</comment>
<feature type="coiled-coil region" evidence="6">
    <location>
        <begin position="75"/>
        <end position="102"/>
    </location>
</feature>
<evidence type="ECO:0000256" key="7">
    <source>
        <dbReference type="SAM" id="Phobius"/>
    </source>
</evidence>
<evidence type="ECO:0000256" key="5">
    <source>
        <dbReference type="PIRNR" id="PIRNR038471"/>
    </source>
</evidence>
<evidence type="ECO:0000256" key="1">
    <source>
        <dbReference type="ARBA" id="ARBA00009369"/>
    </source>
</evidence>
<comment type="similarity">
    <text evidence="1 5">Belongs to the MreC family.</text>
</comment>
<proteinExistence type="inferred from homology"/>
<evidence type="ECO:0000256" key="2">
    <source>
        <dbReference type="ARBA" id="ARBA00013855"/>
    </source>
</evidence>
<accession>A0A7X1E7W0</accession>
<feature type="transmembrane region" description="Helical" evidence="7">
    <location>
        <begin position="12"/>
        <end position="33"/>
    </location>
</feature>
<protein>
    <recommendedName>
        <fullName evidence="2 5">Cell shape-determining protein MreC</fullName>
    </recommendedName>
    <alternativeName>
        <fullName evidence="4 5">Cell shape protein MreC</fullName>
    </alternativeName>
</protein>
<dbReference type="GO" id="GO:0005886">
    <property type="term" value="C:plasma membrane"/>
    <property type="evidence" value="ECO:0007669"/>
    <property type="project" value="TreeGrafter"/>
</dbReference>
<feature type="domain" description="Rod shape-determining protein MreC beta-barrel core" evidence="8">
    <location>
        <begin position="118"/>
        <end position="271"/>
    </location>
</feature>
<dbReference type="Gene3D" id="2.40.10.340">
    <property type="entry name" value="Rod shape-determining protein MreC, domain 1"/>
    <property type="match status" value="1"/>
</dbReference>
<keyword evidence="7" id="KW-0812">Transmembrane</keyword>
<dbReference type="Pfam" id="PF04085">
    <property type="entry name" value="MreC"/>
    <property type="match status" value="1"/>
</dbReference>
<reference evidence="9 10" key="1">
    <citation type="submission" date="2020-07" db="EMBL/GenBank/DDBJ databases">
        <authorList>
            <person name="Feng X."/>
        </authorList>
    </citation>
    <scope>NUCLEOTIDE SEQUENCE [LARGE SCALE GENOMIC DNA]</scope>
    <source>
        <strain evidence="9 10">JCM23202</strain>
    </source>
</reference>
<dbReference type="InterPro" id="IPR042175">
    <property type="entry name" value="Cell/Rod_MreC_2"/>
</dbReference>
<dbReference type="Gene3D" id="2.40.10.350">
    <property type="entry name" value="Rod shape-determining protein MreC, domain 2"/>
    <property type="match status" value="1"/>
</dbReference>
<organism evidence="9 10">
    <name type="scientific">Pelagicoccus albus</name>
    <dbReference type="NCBI Taxonomy" id="415222"/>
    <lineage>
        <taxon>Bacteria</taxon>
        <taxon>Pseudomonadati</taxon>
        <taxon>Verrucomicrobiota</taxon>
        <taxon>Opitutia</taxon>
        <taxon>Puniceicoccales</taxon>
        <taxon>Pelagicoccaceae</taxon>
        <taxon>Pelagicoccus</taxon>
    </lineage>
</organism>
<dbReference type="PANTHER" id="PTHR34138">
    <property type="entry name" value="CELL SHAPE-DETERMINING PROTEIN MREC"/>
    <property type="match status" value="1"/>
</dbReference>